<reference evidence="2" key="1">
    <citation type="submission" date="2020-04" db="EMBL/GenBank/DDBJ databases">
        <authorList>
            <person name="Chiriac C."/>
            <person name="Salcher M."/>
            <person name="Ghai R."/>
            <person name="Kavagutti S V."/>
        </authorList>
    </citation>
    <scope>NUCLEOTIDE SEQUENCE</scope>
</reference>
<protein>
    <submittedName>
        <fullName evidence="2">Uncharacterized protein</fullName>
    </submittedName>
</protein>
<proteinExistence type="predicted"/>
<sequence length="240" mass="25877">MGSYSPLKVTGFTTGLVENRENFLLPDDAYPVLQNAYVWRERIKRKLGFQLLGRLQRNIGTTDGSGNATITISPHPIKPGIASFTVGTNLFNDPGGASPVTLLTSGPGTATLDRATGILTILGSNLTTAVQYFPGLPVMGIRTREMQNSANDQTIFFDQNYAYIYNGITGQFQEFIPGTTWNAAAVGVSGTDFFWSTNYWISTDPPFTTAGKKLFWETNGSGGEAGGGDPPRITDGTTWV</sequence>
<evidence type="ECO:0000313" key="2">
    <source>
        <dbReference type="EMBL" id="CAB4132244.1"/>
    </source>
</evidence>
<evidence type="ECO:0000256" key="1">
    <source>
        <dbReference type="SAM" id="MobiDB-lite"/>
    </source>
</evidence>
<feature type="region of interest" description="Disordered" evidence="1">
    <location>
        <begin position="219"/>
        <end position="240"/>
    </location>
</feature>
<organism evidence="2">
    <name type="scientific">uncultured Caudovirales phage</name>
    <dbReference type="NCBI Taxonomy" id="2100421"/>
    <lineage>
        <taxon>Viruses</taxon>
        <taxon>Duplodnaviria</taxon>
        <taxon>Heunggongvirae</taxon>
        <taxon>Uroviricota</taxon>
        <taxon>Caudoviricetes</taxon>
        <taxon>Peduoviridae</taxon>
        <taxon>Maltschvirus</taxon>
        <taxon>Maltschvirus maltsch</taxon>
    </lineage>
</organism>
<name>A0A6J5LCP3_9CAUD</name>
<accession>A0A6J5LCP3</accession>
<feature type="compositionally biased region" description="Gly residues" evidence="1">
    <location>
        <begin position="220"/>
        <end position="229"/>
    </location>
</feature>
<dbReference type="EMBL" id="LR796263">
    <property type="protein sequence ID" value="CAB4132244.1"/>
    <property type="molecule type" value="Genomic_DNA"/>
</dbReference>
<gene>
    <name evidence="2" type="ORF">UFOVP256_1</name>
</gene>
<feature type="non-terminal residue" evidence="2">
    <location>
        <position position="240"/>
    </location>
</feature>